<evidence type="ECO:0000256" key="5">
    <source>
        <dbReference type="PIRSR" id="PIRSR000699-1"/>
    </source>
</evidence>
<dbReference type="GO" id="GO:0046872">
    <property type="term" value="F:metal ion binding"/>
    <property type="evidence" value="ECO:0007669"/>
    <property type="project" value="UniProtKB-KW"/>
</dbReference>
<evidence type="ECO:0000256" key="4">
    <source>
        <dbReference type="ARBA" id="ARBA00022683"/>
    </source>
</evidence>
<evidence type="ECO:0000256" key="6">
    <source>
        <dbReference type="PIRSR" id="PIRSR000699-2"/>
    </source>
</evidence>
<feature type="active site" description="Tele-phosphohistidine intermediate" evidence="5">
    <location>
        <position position="76"/>
    </location>
</feature>
<dbReference type="Proteomes" id="UP000591929">
    <property type="component" value="Unassembled WGS sequence"/>
</dbReference>
<evidence type="ECO:0000313" key="8">
    <source>
        <dbReference type="Proteomes" id="UP000591929"/>
    </source>
</evidence>
<protein>
    <submittedName>
        <fullName evidence="7">PTS lactose/cellobiose transporter subunit IIA</fullName>
    </submittedName>
</protein>
<keyword evidence="4" id="KW-0598">Phosphotransferase system</keyword>
<dbReference type="PIRSF" id="PIRSF000699">
    <property type="entry name" value="PTS_IILac_III"/>
    <property type="match status" value="1"/>
</dbReference>
<sequence>MEGIELQSFKIISSAGDASALFLKAIQFAEKGLYNEAEACIEEGNNSLKEAHHVQTALIQGEANGEHSNVSLLLIHAQDHLMNAFVYCDLVKSVLKLYKRLDGNKE</sequence>
<dbReference type="InterPro" id="IPR036542">
    <property type="entry name" value="PTS_IIA_lac/cel_sf"/>
</dbReference>
<dbReference type="PANTHER" id="PTHR34382">
    <property type="entry name" value="PTS SYSTEM N,N'-DIACETYLCHITOBIOSE-SPECIFIC EIIA COMPONENT"/>
    <property type="match status" value="1"/>
</dbReference>
<comment type="cofactor">
    <cofactor evidence="6">
        <name>Mg(2+)</name>
        <dbReference type="ChEBI" id="CHEBI:18420"/>
    </cofactor>
    <text evidence="6">Binds 1 Mg(2+) ion per trimer.</text>
</comment>
<evidence type="ECO:0000256" key="1">
    <source>
        <dbReference type="ARBA" id="ARBA00022448"/>
    </source>
</evidence>
<keyword evidence="3" id="KW-0808">Transferase</keyword>
<dbReference type="SUPFAM" id="SSF46973">
    <property type="entry name" value="Enzyme IIa from lactose specific PTS, IIa-lac"/>
    <property type="match status" value="1"/>
</dbReference>
<proteinExistence type="predicted"/>
<dbReference type="GO" id="GO:0016740">
    <property type="term" value="F:transferase activity"/>
    <property type="evidence" value="ECO:0007669"/>
    <property type="project" value="UniProtKB-KW"/>
</dbReference>
<keyword evidence="1" id="KW-0813">Transport</keyword>
<reference evidence="7 8" key="1">
    <citation type="submission" date="2020-03" db="EMBL/GenBank/DDBJ databases">
        <title>Soil Listeria distribution.</title>
        <authorList>
            <person name="Liao J."/>
            <person name="Wiedmann M."/>
        </authorList>
    </citation>
    <scope>NUCLEOTIDE SEQUENCE [LARGE SCALE GENOMIC DNA]</scope>
    <source>
        <strain evidence="7 8">FSL L7-1681</strain>
    </source>
</reference>
<keyword evidence="6" id="KW-0479">Metal-binding</keyword>
<organism evidence="7 8">
    <name type="scientific">Listeria booriae</name>
    <dbReference type="NCBI Taxonomy" id="1552123"/>
    <lineage>
        <taxon>Bacteria</taxon>
        <taxon>Bacillati</taxon>
        <taxon>Bacillota</taxon>
        <taxon>Bacilli</taxon>
        <taxon>Bacillales</taxon>
        <taxon>Listeriaceae</taxon>
        <taxon>Listeria</taxon>
    </lineage>
</organism>
<dbReference type="GO" id="GO:0009401">
    <property type="term" value="P:phosphoenolpyruvate-dependent sugar phosphotransferase system"/>
    <property type="evidence" value="ECO:0007669"/>
    <property type="project" value="UniProtKB-KW"/>
</dbReference>
<dbReference type="PROSITE" id="PS51095">
    <property type="entry name" value="PTS_EIIA_TYPE_3"/>
    <property type="match status" value="1"/>
</dbReference>
<dbReference type="CDD" id="cd00215">
    <property type="entry name" value="PTS_IIA_lac"/>
    <property type="match status" value="1"/>
</dbReference>
<name>A0A7X1C2G0_9LIST</name>
<dbReference type="Gene3D" id="1.20.58.80">
    <property type="entry name" value="Phosphotransferase system, lactose/cellobiose-type IIA subunit"/>
    <property type="match status" value="1"/>
</dbReference>
<comment type="caution">
    <text evidence="7">The sequence shown here is derived from an EMBL/GenBank/DDBJ whole genome shotgun (WGS) entry which is preliminary data.</text>
</comment>
<dbReference type="InterPro" id="IPR003188">
    <property type="entry name" value="PTS_IIA_lac/cel"/>
</dbReference>
<dbReference type="PANTHER" id="PTHR34382:SF7">
    <property type="entry name" value="PTS SYSTEM N,N'-DIACETYLCHITOBIOSE-SPECIFIC EIIA COMPONENT"/>
    <property type="match status" value="1"/>
</dbReference>
<evidence type="ECO:0000256" key="2">
    <source>
        <dbReference type="ARBA" id="ARBA00022597"/>
    </source>
</evidence>
<dbReference type="RefSeq" id="WP_185377750.1">
    <property type="nucleotide sequence ID" value="NZ_JAARPI010000008.1"/>
</dbReference>
<gene>
    <name evidence="7" type="ORF">HB847_13975</name>
</gene>
<keyword evidence="6" id="KW-0460">Magnesium</keyword>
<dbReference type="Pfam" id="PF02255">
    <property type="entry name" value="PTS_IIA"/>
    <property type="match status" value="1"/>
</dbReference>
<keyword evidence="2" id="KW-0762">Sugar transport</keyword>
<accession>A0A7X1C2G0</accession>
<dbReference type="AlphaFoldDB" id="A0A7X1C2G0"/>
<evidence type="ECO:0000313" key="7">
    <source>
        <dbReference type="EMBL" id="MBC1373459.1"/>
    </source>
</evidence>
<dbReference type="EMBL" id="JAARPL010000011">
    <property type="protein sequence ID" value="MBC1373459.1"/>
    <property type="molecule type" value="Genomic_DNA"/>
</dbReference>
<feature type="binding site" evidence="6">
    <location>
        <position position="79"/>
    </location>
    <ligand>
        <name>Mg(2+)</name>
        <dbReference type="ChEBI" id="CHEBI:18420"/>
        <note>ligand shared between all trimeric partners</note>
    </ligand>
</feature>
<evidence type="ECO:0000256" key="3">
    <source>
        <dbReference type="ARBA" id="ARBA00022679"/>
    </source>
</evidence>